<accession>A0A8J8C5I0</accession>
<keyword evidence="2" id="KW-1185">Reference proteome</keyword>
<evidence type="ECO:0000313" key="2">
    <source>
        <dbReference type="Proteomes" id="UP000766550"/>
    </source>
</evidence>
<proteinExistence type="predicted"/>
<sequence>MVSEYDLPCSECGDSLVRAEVTTADGSALVVAECQNCGGRHYPESALRQI</sequence>
<dbReference type="Proteomes" id="UP000766550">
    <property type="component" value="Unassembled WGS sequence"/>
</dbReference>
<reference evidence="1 2" key="1">
    <citation type="submission" date="2021-06" db="EMBL/GenBank/DDBJ databases">
        <title>New haloarchaea isolates fom saline soil.</title>
        <authorList>
            <person name="Duran-Viseras A."/>
            <person name="Sanchez-Porro C.S."/>
            <person name="Ventosa A."/>
        </authorList>
    </citation>
    <scope>NUCLEOTIDE SEQUENCE [LARGE SCALE GENOMIC DNA]</scope>
    <source>
        <strain evidence="1 2">JCM 183640</strain>
    </source>
</reference>
<dbReference type="RefSeq" id="WP_162315929.1">
    <property type="nucleotide sequence ID" value="NZ_JAHQXF010000001.1"/>
</dbReference>
<comment type="caution">
    <text evidence="1">The sequence shown here is derived from an EMBL/GenBank/DDBJ whole genome shotgun (WGS) entry which is preliminary data.</text>
</comment>
<evidence type="ECO:0000313" key="1">
    <source>
        <dbReference type="EMBL" id="MBV0922753.1"/>
    </source>
</evidence>
<dbReference type="OrthoDB" id="258232at2157"/>
<dbReference type="EMBL" id="JAHQXF010000001">
    <property type="protein sequence ID" value="MBV0922753.1"/>
    <property type="molecule type" value="Genomic_DNA"/>
</dbReference>
<name>A0A8J8C5I0_9EURY</name>
<gene>
    <name evidence="1" type="ORF">KTS45_00935</name>
</gene>
<dbReference type="AlphaFoldDB" id="A0A8J8C5I0"/>
<protein>
    <submittedName>
        <fullName evidence="1">Uncharacterized protein</fullName>
    </submittedName>
</protein>
<organism evidence="1 2">
    <name type="scientific">Haloarcula limicola</name>
    <dbReference type="NCBI Taxonomy" id="1429915"/>
    <lineage>
        <taxon>Archaea</taxon>
        <taxon>Methanobacteriati</taxon>
        <taxon>Methanobacteriota</taxon>
        <taxon>Stenosarchaea group</taxon>
        <taxon>Halobacteria</taxon>
        <taxon>Halobacteriales</taxon>
        <taxon>Haloarculaceae</taxon>
        <taxon>Haloarcula</taxon>
    </lineage>
</organism>